<organism evidence="9 10">
    <name type="scientific">Dactylosporangium salmoneum</name>
    <dbReference type="NCBI Taxonomy" id="53361"/>
    <lineage>
        <taxon>Bacteria</taxon>
        <taxon>Bacillati</taxon>
        <taxon>Actinomycetota</taxon>
        <taxon>Actinomycetes</taxon>
        <taxon>Micromonosporales</taxon>
        <taxon>Micromonosporaceae</taxon>
        <taxon>Dactylosporangium</taxon>
    </lineage>
</organism>
<dbReference type="InterPro" id="IPR051311">
    <property type="entry name" value="DedA_domain"/>
</dbReference>
<dbReference type="InterPro" id="IPR032816">
    <property type="entry name" value="VTT_dom"/>
</dbReference>
<comment type="subcellular location">
    <subcellularLocation>
        <location evidence="1">Cell membrane</location>
        <topology evidence="1">Multi-pass membrane protein</topology>
    </subcellularLocation>
</comment>
<keyword evidence="4 7" id="KW-0812">Transmembrane</keyword>
<dbReference type="EMBL" id="BAAARV010000023">
    <property type="protein sequence ID" value="GAA2343688.1"/>
    <property type="molecule type" value="Genomic_DNA"/>
</dbReference>
<evidence type="ECO:0000256" key="5">
    <source>
        <dbReference type="ARBA" id="ARBA00022989"/>
    </source>
</evidence>
<comment type="caution">
    <text evidence="9">The sequence shown here is derived from an EMBL/GenBank/DDBJ whole genome shotgun (WGS) entry which is preliminary data.</text>
</comment>
<keyword evidence="10" id="KW-1185">Reference proteome</keyword>
<feature type="transmembrane region" description="Helical" evidence="7">
    <location>
        <begin position="12"/>
        <end position="39"/>
    </location>
</feature>
<dbReference type="PANTHER" id="PTHR42709:SF6">
    <property type="entry name" value="UNDECAPRENYL PHOSPHATE TRANSPORTER A"/>
    <property type="match status" value="1"/>
</dbReference>
<dbReference type="Pfam" id="PF09335">
    <property type="entry name" value="VTT_dom"/>
    <property type="match status" value="1"/>
</dbReference>
<keyword evidence="3" id="KW-1003">Cell membrane</keyword>
<dbReference type="RefSeq" id="WP_344612849.1">
    <property type="nucleotide sequence ID" value="NZ_BAAARV010000023.1"/>
</dbReference>
<comment type="similarity">
    <text evidence="2">Belongs to the DedA family.</text>
</comment>
<evidence type="ECO:0000256" key="2">
    <source>
        <dbReference type="ARBA" id="ARBA00010792"/>
    </source>
</evidence>
<keyword evidence="6 7" id="KW-0472">Membrane</keyword>
<evidence type="ECO:0000256" key="6">
    <source>
        <dbReference type="ARBA" id="ARBA00023136"/>
    </source>
</evidence>
<protein>
    <recommendedName>
        <fullName evidence="8">VTT domain-containing protein</fullName>
    </recommendedName>
</protein>
<evidence type="ECO:0000256" key="3">
    <source>
        <dbReference type="ARBA" id="ARBA00022475"/>
    </source>
</evidence>
<dbReference type="Proteomes" id="UP001501444">
    <property type="component" value="Unassembled WGS sequence"/>
</dbReference>
<accession>A0ABN3G565</accession>
<gene>
    <name evidence="9" type="ORF">GCM10010170_028780</name>
</gene>
<evidence type="ECO:0000313" key="9">
    <source>
        <dbReference type="EMBL" id="GAA2343688.1"/>
    </source>
</evidence>
<reference evidence="9 10" key="1">
    <citation type="journal article" date="2019" name="Int. J. Syst. Evol. Microbiol.">
        <title>The Global Catalogue of Microorganisms (GCM) 10K type strain sequencing project: providing services to taxonomists for standard genome sequencing and annotation.</title>
        <authorList>
            <consortium name="The Broad Institute Genomics Platform"/>
            <consortium name="The Broad Institute Genome Sequencing Center for Infectious Disease"/>
            <person name="Wu L."/>
            <person name="Ma J."/>
        </authorList>
    </citation>
    <scope>NUCLEOTIDE SEQUENCE [LARGE SCALE GENOMIC DNA]</scope>
    <source>
        <strain evidence="9 10">JCM 3272</strain>
    </source>
</reference>
<evidence type="ECO:0000256" key="7">
    <source>
        <dbReference type="SAM" id="Phobius"/>
    </source>
</evidence>
<dbReference type="PANTHER" id="PTHR42709">
    <property type="entry name" value="ALKALINE PHOSPHATASE LIKE PROTEIN"/>
    <property type="match status" value="1"/>
</dbReference>
<feature type="transmembrane region" description="Helical" evidence="7">
    <location>
        <begin position="129"/>
        <end position="146"/>
    </location>
</feature>
<feature type="domain" description="VTT" evidence="8">
    <location>
        <begin position="28"/>
        <end position="144"/>
    </location>
</feature>
<name>A0ABN3G565_9ACTN</name>
<proteinExistence type="inferred from homology"/>
<feature type="transmembrane region" description="Helical" evidence="7">
    <location>
        <begin position="158"/>
        <end position="177"/>
    </location>
</feature>
<feature type="transmembrane region" description="Helical" evidence="7">
    <location>
        <begin position="45"/>
        <end position="67"/>
    </location>
</feature>
<evidence type="ECO:0000259" key="8">
    <source>
        <dbReference type="Pfam" id="PF09335"/>
    </source>
</evidence>
<sequence length="184" mass="19630">MQHFERYGYPALALLVLLEGLGIPTPAVSVVIAAAALAAHGHMSLTAVVAITLVAAAAGDNLGYLVGRRAGRPLMRRLGKRGEKAERFVATRGRNIIVVARFIDGLRQTNGLLAGATGLPWAQYAIRDGIGAVLWTALWVTVGAVAGNNLGRIERYRLPVAIGIGVVVVGFLIWYLVKRRARKS</sequence>
<evidence type="ECO:0000256" key="4">
    <source>
        <dbReference type="ARBA" id="ARBA00022692"/>
    </source>
</evidence>
<keyword evidence="5 7" id="KW-1133">Transmembrane helix</keyword>
<evidence type="ECO:0000256" key="1">
    <source>
        <dbReference type="ARBA" id="ARBA00004651"/>
    </source>
</evidence>
<evidence type="ECO:0000313" key="10">
    <source>
        <dbReference type="Proteomes" id="UP001501444"/>
    </source>
</evidence>